<evidence type="ECO:0000313" key="3">
    <source>
        <dbReference type="Proteomes" id="UP001231189"/>
    </source>
</evidence>
<gene>
    <name evidence="2" type="ORF">QYE76_050626</name>
</gene>
<feature type="compositionally biased region" description="Low complexity" evidence="1">
    <location>
        <begin position="34"/>
        <end position="50"/>
    </location>
</feature>
<evidence type="ECO:0000313" key="2">
    <source>
        <dbReference type="EMBL" id="KAK1662467.1"/>
    </source>
</evidence>
<protein>
    <submittedName>
        <fullName evidence="2">Uncharacterized protein</fullName>
    </submittedName>
</protein>
<dbReference type="EMBL" id="JAUUTY010000003">
    <property type="protein sequence ID" value="KAK1662467.1"/>
    <property type="molecule type" value="Genomic_DNA"/>
</dbReference>
<dbReference type="AlphaFoldDB" id="A0AAD8WH59"/>
<feature type="region of interest" description="Disordered" evidence="1">
    <location>
        <begin position="34"/>
        <end position="56"/>
    </location>
</feature>
<keyword evidence="3" id="KW-1185">Reference proteome</keyword>
<proteinExistence type="predicted"/>
<accession>A0AAD8WH59</accession>
<comment type="caution">
    <text evidence="2">The sequence shown here is derived from an EMBL/GenBank/DDBJ whole genome shotgun (WGS) entry which is preliminary data.</text>
</comment>
<name>A0AAD8WH59_LOLMU</name>
<reference evidence="2" key="1">
    <citation type="submission" date="2023-07" db="EMBL/GenBank/DDBJ databases">
        <title>A chromosome-level genome assembly of Lolium multiflorum.</title>
        <authorList>
            <person name="Chen Y."/>
            <person name="Copetti D."/>
            <person name="Kolliker R."/>
            <person name="Studer B."/>
        </authorList>
    </citation>
    <scope>NUCLEOTIDE SEQUENCE</scope>
    <source>
        <strain evidence="2">02402/16</strain>
        <tissue evidence="2">Leaf</tissue>
    </source>
</reference>
<sequence>MEARGHPPAVRAAPLALWCTILRPRRTRRRRLSCSQRGRSCPPVTTFTTTTRRRRSSRSLFDAEARACWRREEADAVRQVREYEVARREERVRRVKMEIVELDASAALPSTATTSTAARRGPRGRILGKISSRWCGW</sequence>
<dbReference type="Proteomes" id="UP001231189">
    <property type="component" value="Unassembled WGS sequence"/>
</dbReference>
<organism evidence="2 3">
    <name type="scientific">Lolium multiflorum</name>
    <name type="common">Italian ryegrass</name>
    <name type="synonym">Lolium perenne subsp. multiflorum</name>
    <dbReference type="NCBI Taxonomy" id="4521"/>
    <lineage>
        <taxon>Eukaryota</taxon>
        <taxon>Viridiplantae</taxon>
        <taxon>Streptophyta</taxon>
        <taxon>Embryophyta</taxon>
        <taxon>Tracheophyta</taxon>
        <taxon>Spermatophyta</taxon>
        <taxon>Magnoliopsida</taxon>
        <taxon>Liliopsida</taxon>
        <taxon>Poales</taxon>
        <taxon>Poaceae</taxon>
        <taxon>BOP clade</taxon>
        <taxon>Pooideae</taxon>
        <taxon>Poodae</taxon>
        <taxon>Poeae</taxon>
        <taxon>Poeae Chloroplast Group 2 (Poeae type)</taxon>
        <taxon>Loliodinae</taxon>
        <taxon>Loliinae</taxon>
        <taxon>Lolium</taxon>
    </lineage>
</organism>
<evidence type="ECO:0000256" key="1">
    <source>
        <dbReference type="SAM" id="MobiDB-lite"/>
    </source>
</evidence>